<dbReference type="OrthoDB" id="6238313at2759"/>
<evidence type="ECO:0000259" key="2">
    <source>
        <dbReference type="Pfam" id="PF19001"/>
    </source>
</evidence>
<gene>
    <name evidence="3" type="ORF">T265_05788</name>
</gene>
<dbReference type="GeneID" id="20319970"/>
<dbReference type="AlphaFoldDB" id="A0A074ZUN0"/>
<proteinExistence type="predicted"/>
<feature type="domain" description="DUF5730" evidence="2">
    <location>
        <begin position="48"/>
        <end position="228"/>
    </location>
</feature>
<keyword evidence="1" id="KW-0812">Transmembrane</keyword>
<evidence type="ECO:0000256" key="1">
    <source>
        <dbReference type="SAM" id="Phobius"/>
    </source>
</evidence>
<dbReference type="RefSeq" id="XP_009169146.1">
    <property type="nucleotide sequence ID" value="XM_009170882.1"/>
</dbReference>
<reference evidence="3 4" key="1">
    <citation type="submission" date="2013-11" db="EMBL/GenBank/DDBJ databases">
        <title>Opisthorchis viverrini - life in the bile duct.</title>
        <authorList>
            <person name="Young N.D."/>
            <person name="Nagarajan N."/>
            <person name="Lin S.J."/>
            <person name="Korhonen P.K."/>
            <person name="Jex A.R."/>
            <person name="Hall R.S."/>
            <person name="Safavi-Hemami H."/>
            <person name="Kaewkong W."/>
            <person name="Bertrand D."/>
            <person name="Gao S."/>
            <person name="Seet Q."/>
            <person name="Wongkham S."/>
            <person name="Teh B.T."/>
            <person name="Wongkham C."/>
            <person name="Intapan P.M."/>
            <person name="Maleewong W."/>
            <person name="Yang X."/>
            <person name="Hu M."/>
            <person name="Wang Z."/>
            <person name="Hofmann A."/>
            <person name="Sternberg P.W."/>
            <person name="Tan P."/>
            <person name="Wang J."/>
            <person name="Gasser R.B."/>
        </authorList>
    </citation>
    <scope>NUCLEOTIDE SEQUENCE [LARGE SCALE GENOMIC DNA]</scope>
</reference>
<name>A0A074ZUN0_OPIVI</name>
<keyword evidence="1" id="KW-0472">Membrane</keyword>
<keyword evidence="4" id="KW-1185">Reference proteome</keyword>
<evidence type="ECO:0000313" key="3">
    <source>
        <dbReference type="EMBL" id="KER27090.1"/>
    </source>
</evidence>
<evidence type="ECO:0000313" key="4">
    <source>
        <dbReference type="Proteomes" id="UP000054324"/>
    </source>
</evidence>
<feature type="transmembrane region" description="Helical" evidence="1">
    <location>
        <begin position="54"/>
        <end position="77"/>
    </location>
</feature>
<dbReference type="CTD" id="20319970"/>
<dbReference type="Proteomes" id="UP000054324">
    <property type="component" value="Unassembled WGS sequence"/>
</dbReference>
<feature type="transmembrane region" description="Helical" evidence="1">
    <location>
        <begin position="311"/>
        <end position="332"/>
    </location>
</feature>
<organism evidence="3 4">
    <name type="scientific">Opisthorchis viverrini</name>
    <name type="common">Southeast Asian liver fluke</name>
    <dbReference type="NCBI Taxonomy" id="6198"/>
    <lineage>
        <taxon>Eukaryota</taxon>
        <taxon>Metazoa</taxon>
        <taxon>Spiralia</taxon>
        <taxon>Lophotrochozoa</taxon>
        <taxon>Platyhelminthes</taxon>
        <taxon>Trematoda</taxon>
        <taxon>Digenea</taxon>
        <taxon>Opisthorchiida</taxon>
        <taxon>Opisthorchiata</taxon>
        <taxon>Opisthorchiidae</taxon>
        <taxon>Opisthorchis</taxon>
    </lineage>
</organism>
<dbReference type="KEGG" id="ovi:T265_05788"/>
<protein>
    <recommendedName>
        <fullName evidence="2">DUF5730 domain-containing protein</fullName>
    </recommendedName>
</protein>
<keyword evidence="1" id="KW-1133">Transmembrane helix</keyword>
<dbReference type="InterPro" id="IPR043788">
    <property type="entry name" value="DUF5730"/>
</dbReference>
<dbReference type="EMBL" id="KL596731">
    <property type="protein sequence ID" value="KER27090.1"/>
    <property type="molecule type" value="Genomic_DNA"/>
</dbReference>
<sequence length="379" mass="42709">MEATQDQTERLETLPTYQNHLFVFMIVGLITLLPLTILTAVMTIRTGIPKLCRFICLCATMALAAGVTAMLLLYFALGPNDLQLARGDQIMIGEPGDGYLIGANQLRSLACNRLTIQTTGLGVIAWAVSVSLNLGQMQNYSLTLHNWTLPAHVRLRLKRGDRMGIRNYTAPIRAVILQGESAWNKWIISETHKFGYEKCCAWKELDTYSKDYGTVEANEDEIYTVIIRQADSSYKIPGPQVMSESYTGAIDLQRVRWAPTPCDPTICDGTSRICETDNTPKRYVIDYAVETMTAPPYDSVHVRVLCHPRHWALGLIFSVIPILVATLTLIVWRTRRNAKQLKFLDTVLERTIPATHTHGQQQHVDYQDRNNPAFELDIV</sequence>
<accession>A0A074ZUN0</accession>
<feature type="transmembrane region" description="Helical" evidence="1">
    <location>
        <begin position="20"/>
        <end position="42"/>
    </location>
</feature>
<dbReference type="Pfam" id="PF19001">
    <property type="entry name" value="DUF5730"/>
    <property type="match status" value="1"/>
</dbReference>